<name>A0A8H6D862_9HYPO</name>
<keyword evidence="2" id="KW-0004">4Fe-4S</keyword>
<evidence type="ECO:0000256" key="3">
    <source>
        <dbReference type="ARBA" id="ARBA00022691"/>
    </source>
</evidence>
<dbReference type="GO" id="GO:0046872">
    <property type="term" value="F:metal ion binding"/>
    <property type="evidence" value="ECO:0007669"/>
    <property type="project" value="UniProtKB-KW"/>
</dbReference>
<dbReference type="SMART" id="SM00729">
    <property type="entry name" value="Elp3"/>
    <property type="match status" value="1"/>
</dbReference>
<dbReference type="InterPro" id="IPR051196">
    <property type="entry name" value="RSAD2/Viperin_antiviral"/>
</dbReference>
<keyword evidence="3" id="KW-0949">S-adenosyl-L-methionine</keyword>
<evidence type="ECO:0000313" key="12">
    <source>
        <dbReference type="Proteomes" id="UP000544331"/>
    </source>
</evidence>
<dbReference type="SFLD" id="SFLDG01088">
    <property type="entry name" value="antiviral_proteins"/>
    <property type="match status" value="1"/>
</dbReference>
<evidence type="ECO:0000256" key="8">
    <source>
        <dbReference type="ARBA" id="ARBA00023128"/>
    </source>
</evidence>
<evidence type="ECO:0000256" key="5">
    <source>
        <dbReference type="ARBA" id="ARBA00023004"/>
    </source>
</evidence>
<comment type="caution">
    <text evidence="11">The sequence shown here is derived from an EMBL/GenBank/DDBJ whole genome shotgun (WGS) entry which is preliminary data.</text>
</comment>
<dbReference type="SFLD" id="SFLDF00318">
    <property type="entry name" value="Viperin"/>
    <property type="match status" value="1"/>
</dbReference>
<evidence type="ECO:0000256" key="7">
    <source>
        <dbReference type="ARBA" id="ARBA00023118"/>
    </source>
</evidence>
<dbReference type="SFLD" id="SFLDS00029">
    <property type="entry name" value="Radical_SAM"/>
    <property type="match status" value="1"/>
</dbReference>
<sequence>MALLSLVCDLHWGYVFVIGVLGIAWIISQKQSKKEVAIHSPKEFTKESNVPVSVNYFPSRKCNYTCGFCFHTDTSSYVLPIDEAKRGLRLLRDAGMRKLNIAGGEPFLYPRLLTELLKFGKEELGLESISIVSNGSKITEKWMRENSQWLDILAISCDSFNPETNKKIGRGDDGGNVIRLFRIAEWCRDYGIKFKLNTVVNIHNWNEDMSAEIERLAPFRWKVFQCLIVAGENENATRLRDATTFLVTDEQWKTFCDRHKHLPCYVPEDTNAMASSYLLLDEYMCFLDKGEGMMTKSESILKVGVEKAMSQVVWDKGSFLDRGGIYDWGRSDMAKESGCGGGRSYSTTFTRTSSANKTGETTVADTIALHILGILEEIPFESRTRSAQPFVMVAISGELRQSSQSLHGSEVSITDPGMLGIDGVSIEVARSRKFVSSRLSAYTHILPLRKSQVILELVNEVWSAIDGGQEDACWLDIAYEKKSGTMMG</sequence>
<evidence type="ECO:0000313" key="11">
    <source>
        <dbReference type="EMBL" id="KAF5706935.1"/>
    </source>
</evidence>
<dbReference type="GO" id="GO:0051607">
    <property type="term" value="P:defense response to virus"/>
    <property type="evidence" value="ECO:0007669"/>
    <property type="project" value="UniProtKB-KW"/>
</dbReference>
<dbReference type="PROSITE" id="PS51918">
    <property type="entry name" value="RADICAL_SAM"/>
    <property type="match status" value="1"/>
</dbReference>
<reference evidence="11 12" key="1">
    <citation type="submission" date="2020-05" db="EMBL/GenBank/DDBJ databases">
        <title>Identification and distribution of gene clusters putatively required for synthesis of sphingolipid metabolism inhibitors in phylogenetically diverse species of the filamentous fungus Fusarium.</title>
        <authorList>
            <person name="Kim H.-S."/>
            <person name="Busman M."/>
            <person name="Brown D.W."/>
            <person name="Divon H."/>
            <person name="Uhlig S."/>
            <person name="Proctor R.H."/>
        </authorList>
    </citation>
    <scope>NUCLEOTIDE SEQUENCE [LARGE SCALE GENOMIC DNA]</scope>
    <source>
        <strain evidence="11 12">NRRL 66235</strain>
    </source>
</reference>
<dbReference type="Proteomes" id="UP000544331">
    <property type="component" value="Unassembled WGS sequence"/>
</dbReference>
<keyword evidence="4" id="KW-0479">Metal-binding</keyword>
<feature type="domain" description="Radical SAM core" evidence="10">
    <location>
        <begin position="44"/>
        <end position="265"/>
    </location>
</feature>
<keyword evidence="9" id="KW-1133">Transmembrane helix</keyword>
<evidence type="ECO:0000256" key="2">
    <source>
        <dbReference type="ARBA" id="ARBA00022485"/>
    </source>
</evidence>
<keyword evidence="9" id="KW-0472">Membrane</keyword>
<dbReference type="Gene3D" id="3.20.20.70">
    <property type="entry name" value="Aldolase class I"/>
    <property type="match status" value="1"/>
</dbReference>
<keyword evidence="9" id="KW-0812">Transmembrane</keyword>
<comment type="cofactor">
    <cofactor evidence="1">
        <name>[4Fe-4S] cluster</name>
        <dbReference type="ChEBI" id="CHEBI:49883"/>
    </cofactor>
</comment>
<gene>
    <name evidence="11" type="ORF">FMUND_11345</name>
</gene>
<dbReference type="SFLD" id="SFLDG01067">
    <property type="entry name" value="SPASM/twitch_domain_containing"/>
    <property type="match status" value="1"/>
</dbReference>
<dbReference type="AlphaFoldDB" id="A0A8H6D862"/>
<dbReference type="InterPro" id="IPR058240">
    <property type="entry name" value="rSAM_sf"/>
</dbReference>
<evidence type="ECO:0000256" key="6">
    <source>
        <dbReference type="ARBA" id="ARBA00023014"/>
    </source>
</evidence>
<dbReference type="CDD" id="cd01335">
    <property type="entry name" value="Radical_SAM"/>
    <property type="match status" value="1"/>
</dbReference>
<dbReference type="EMBL" id="JAAOAN010000438">
    <property type="protein sequence ID" value="KAF5706935.1"/>
    <property type="molecule type" value="Genomic_DNA"/>
</dbReference>
<dbReference type="SUPFAM" id="SSF102114">
    <property type="entry name" value="Radical SAM enzymes"/>
    <property type="match status" value="1"/>
</dbReference>
<dbReference type="InterPro" id="IPR006638">
    <property type="entry name" value="Elp3/MiaA/NifB-like_rSAM"/>
</dbReference>
<keyword evidence="12" id="KW-1185">Reference proteome</keyword>
<dbReference type="InterPro" id="IPR013785">
    <property type="entry name" value="Aldolase_TIM"/>
</dbReference>
<dbReference type="GO" id="GO:0051539">
    <property type="term" value="F:4 iron, 4 sulfur cluster binding"/>
    <property type="evidence" value="ECO:0007669"/>
    <property type="project" value="UniProtKB-KW"/>
</dbReference>
<protein>
    <submittedName>
        <fullName evidence="11">Radical s-adenosyl methionine domain-containing protein</fullName>
    </submittedName>
</protein>
<dbReference type="PANTHER" id="PTHR21339:SF0">
    <property type="entry name" value="S-ADENOSYLMETHIONINE-DEPENDENT NUCLEOTIDE DEHYDRATASE RSAD2"/>
    <property type="match status" value="1"/>
</dbReference>
<dbReference type="OrthoDB" id="549750at2759"/>
<evidence type="ECO:0000256" key="4">
    <source>
        <dbReference type="ARBA" id="ARBA00022723"/>
    </source>
</evidence>
<accession>A0A8H6D862</accession>
<dbReference type="NCBIfam" id="NF038283">
    <property type="entry name" value="viperin_w_prok"/>
    <property type="match status" value="1"/>
</dbReference>
<evidence type="ECO:0000256" key="1">
    <source>
        <dbReference type="ARBA" id="ARBA00001966"/>
    </source>
</evidence>
<feature type="transmembrane region" description="Helical" evidence="9">
    <location>
        <begin position="12"/>
        <end position="28"/>
    </location>
</feature>
<dbReference type="Pfam" id="PF04055">
    <property type="entry name" value="Radical_SAM"/>
    <property type="match status" value="1"/>
</dbReference>
<dbReference type="InterPro" id="IPR007197">
    <property type="entry name" value="rSAM"/>
</dbReference>
<keyword evidence="7" id="KW-0051">Antiviral defense</keyword>
<keyword evidence="5" id="KW-0408">Iron</keyword>
<dbReference type="GO" id="GO:0003824">
    <property type="term" value="F:catalytic activity"/>
    <property type="evidence" value="ECO:0007669"/>
    <property type="project" value="InterPro"/>
</dbReference>
<evidence type="ECO:0000259" key="10">
    <source>
        <dbReference type="PROSITE" id="PS51918"/>
    </source>
</evidence>
<keyword evidence="6" id="KW-0411">Iron-sulfur</keyword>
<organism evidence="11 12">
    <name type="scientific">Fusarium mundagurra</name>
    <dbReference type="NCBI Taxonomy" id="1567541"/>
    <lineage>
        <taxon>Eukaryota</taxon>
        <taxon>Fungi</taxon>
        <taxon>Dikarya</taxon>
        <taxon>Ascomycota</taxon>
        <taxon>Pezizomycotina</taxon>
        <taxon>Sordariomycetes</taxon>
        <taxon>Hypocreomycetidae</taxon>
        <taxon>Hypocreales</taxon>
        <taxon>Nectriaceae</taxon>
        <taxon>Fusarium</taxon>
        <taxon>Fusarium fujikuroi species complex</taxon>
    </lineage>
</organism>
<evidence type="ECO:0000256" key="9">
    <source>
        <dbReference type="SAM" id="Phobius"/>
    </source>
</evidence>
<proteinExistence type="predicted"/>
<keyword evidence="8" id="KW-0496">Mitochondrion</keyword>
<dbReference type="PANTHER" id="PTHR21339">
    <property type="entry name" value="RADICAL S-ADENOSYL METHIONINE DOMAIN-CONTAINING PROTEIN 2"/>
    <property type="match status" value="1"/>
</dbReference>